<comment type="caution">
    <text evidence="4">The sequence shown here is derived from an EMBL/GenBank/DDBJ whole genome shotgun (WGS) entry which is preliminary data.</text>
</comment>
<evidence type="ECO:0000313" key="4">
    <source>
        <dbReference type="EMBL" id="KMQ97700.1"/>
    </source>
</evidence>
<sequence length="565" mass="62437">MIGASSEIARHLNSEIMRQVMAELGAISSEIGLAEAVSNKIPNGEIISFAEGLIEGLLFYQAGQAGLIAGVGLVQHFSIRGSEISRTDVCLVDSIITQMRQIENRICKYVAITAIISLMDYHLEEVCEHLLSQPLPLDPGTRWCWREIGNKDSVGCQSLELLLIKLESGSLFSEVTMHSGKNTASLPSLAAIVGLKYLFESPNIENLIKKQLPELLSVLLKYLSGWLRIEAPASLINTKYGYVPNRAAQKMNPYAEVYSVITNILMFIQPEVAYSLLAEAASSFETQSEESVIFIVQTLIKCITSKYEVLLSMAQILGKLVTSTIAVQRAIAATFYTELIGKVDCGVIWLETIINTLHESKTDSSSLVRKHATIGLSRIAYLDPILMDEYFDNCMDALLNGLEETAGGEGGAEVVLESLRGLSILLSVQYKRPVSPRVILALKPFIEKENWEMKLAAIDALGAIATNWQRTAVMLDDDLIDHLLGCLPSLIIRLEDSNTIIVKMRPRYTNQMLVNSHCESLPVIAAKLAPYGEHQEPLTESNGVCMAPWLYITTPKQNRKKRHLI</sequence>
<dbReference type="Proteomes" id="UP000036403">
    <property type="component" value="Unassembled WGS sequence"/>
</dbReference>
<keyword evidence="5" id="KW-1185">Reference proteome</keyword>
<dbReference type="SUPFAM" id="SSF48371">
    <property type="entry name" value="ARM repeat"/>
    <property type="match status" value="1"/>
</dbReference>
<dbReference type="InterPro" id="IPR011989">
    <property type="entry name" value="ARM-like"/>
</dbReference>
<proteinExistence type="predicted"/>
<feature type="domain" description="Maestro/Maestro-like HEAT-repeats" evidence="3">
    <location>
        <begin position="353"/>
        <end position="503"/>
    </location>
</feature>
<evidence type="ECO:0000256" key="1">
    <source>
        <dbReference type="ARBA" id="ARBA00022737"/>
    </source>
</evidence>
<dbReference type="OrthoDB" id="1884734at2759"/>
<dbReference type="Pfam" id="PF23227">
    <property type="entry name" value="HEAT_MROH2B_C"/>
    <property type="match status" value="1"/>
</dbReference>
<dbReference type="EMBL" id="LBMM01000704">
    <property type="protein sequence ID" value="KMQ97700.1"/>
    <property type="molecule type" value="Genomic_DNA"/>
</dbReference>
<dbReference type="GO" id="GO:0005737">
    <property type="term" value="C:cytoplasm"/>
    <property type="evidence" value="ECO:0007669"/>
    <property type="project" value="TreeGrafter"/>
</dbReference>
<dbReference type="PANTHER" id="PTHR23120">
    <property type="entry name" value="MAESTRO-RELATED HEAT DOMAIN-CONTAINING"/>
    <property type="match status" value="1"/>
</dbReference>
<dbReference type="PANTHER" id="PTHR23120:SF0">
    <property type="entry name" value="MAESTRO HEAT-LIKE REPEAT FAMILY MEMBER 1"/>
    <property type="match status" value="1"/>
</dbReference>
<reference evidence="4 5" key="1">
    <citation type="submission" date="2015-04" db="EMBL/GenBank/DDBJ databases">
        <title>Lasius niger genome sequencing.</title>
        <authorList>
            <person name="Konorov E.A."/>
            <person name="Nikitin M.A."/>
            <person name="Kirill M.V."/>
            <person name="Chang P."/>
        </authorList>
    </citation>
    <scope>NUCLEOTIDE SEQUENCE [LARGE SCALE GENOMIC DNA]</scope>
    <source>
        <tissue evidence="4">Whole</tissue>
    </source>
</reference>
<dbReference type="Pfam" id="PF21047">
    <property type="entry name" value="HEAT_Maestro"/>
    <property type="match status" value="1"/>
</dbReference>
<gene>
    <name evidence="4" type="ORF">RF55_1966</name>
</gene>
<dbReference type="Gene3D" id="1.25.10.10">
    <property type="entry name" value="Leucine-rich Repeat Variant"/>
    <property type="match status" value="1"/>
</dbReference>
<name>A0A0J7NZ94_LASNI</name>
<organism evidence="4 5">
    <name type="scientific">Lasius niger</name>
    <name type="common">Black garden ant</name>
    <dbReference type="NCBI Taxonomy" id="67767"/>
    <lineage>
        <taxon>Eukaryota</taxon>
        <taxon>Metazoa</taxon>
        <taxon>Ecdysozoa</taxon>
        <taxon>Arthropoda</taxon>
        <taxon>Hexapoda</taxon>
        <taxon>Insecta</taxon>
        <taxon>Pterygota</taxon>
        <taxon>Neoptera</taxon>
        <taxon>Endopterygota</taxon>
        <taxon>Hymenoptera</taxon>
        <taxon>Apocrita</taxon>
        <taxon>Aculeata</taxon>
        <taxon>Formicoidea</taxon>
        <taxon>Formicidae</taxon>
        <taxon>Formicinae</taxon>
        <taxon>Lasius</taxon>
        <taxon>Lasius</taxon>
    </lineage>
</organism>
<dbReference type="InterPro" id="IPR045206">
    <property type="entry name" value="Maestro_heat-like_prot"/>
</dbReference>
<protein>
    <submittedName>
        <fullName evidence="4">Heat repeat-containing protein 7a</fullName>
    </submittedName>
</protein>
<dbReference type="InterPro" id="IPR016024">
    <property type="entry name" value="ARM-type_fold"/>
</dbReference>
<accession>A0A0J7NZ94</accession>
<feature type="domain" description="Maestro-like HEAT-repeats" evidence="2">
    <location>
        <begin position="32"/>
        <end position="154"/>
    </location>
</feature>
<evidence type="ECO:0000259" key="2">
    <source>
        <dbReference type="Pfam" id="PF21047"/>
    </source>
</evidence>
<dbReference type="PaxDb" id="67767-A0A0J7NZ94"/>
<keyword evidence="1" id="KW-0677">Repeat</keyword>
<dbReference type="InterPro" id="IPR048465">
    <property type="entry name" value="Maestro-like_HEAT"/>
</dbReference>
<evidence type="ECO:0000259" key="3">
    <source>
        <dbReference type="Pfam" id="PF23227"/>
    </source>
</evidence>
<evidence type="ECO:0000313" key="5">
    <source>
        <dbReference type="Proteomes" id="UP000036403"/>
    </source>
</evidence>
<dbReference type="AlphaFoldDB" id="A0A0J7NZ94"/>
<dbReference type="InterPro" id="IPR055406">
    <property type="entry name" value="HEAT_Maestro"/>
</dbReference>